<dbReference type="GO" id="GO:0006276">
    <property type="term" value="P:plasmid maintenance"/>
    <property type="evidence" value="ECO:0007669"/>
    <property type="project" value="InterPro"/>
</dbReference>
<evidence type="ECO:0000256" key="2">
    <source>
        <dbReference type="ARBA" id="ARBA00015075"/>
    </source>
</evidence>
<dbReference type="GeneID" id="99631909"/>
<evidence type="ECO:0000256" key="6">
    <source>
        <dbReference type="ARBA" id="ARBA00029628"/>
    </source>
</evidence>
<gene>
    <name evidence="8" type="ORF">NCTC13291_04491</name>
</gene>
<evidence type="ECO:0000313" key="9">
    <source>
        <dbReference type="Proteomes" id="UP000254919"/>
    </source>
</evidence>
<dbReference type="InterPro" id="IPR002712">
    <property type="entry name" value="CcdB"/>
</dbReference>
<dbReference type="Proteomes" id="UP000254919">
    <property type="component" value="Unassembled WGS sequence"/>
</dbReference>
<evidence type="ECO:0000313" key="8">
    <source>
        <dbReference type="EMBL" id="SUE95603.1"/>
    </source>
</evidence>
<dbReference type="SUPFAM" id="SSF50118">
    <property type="entry name" value="Cell growth inhibitor/plasmid maintenance toxic component"/>
    <property type="match status" value="1"/>
</dbReference>
<reference evidence="8 9" key="1">
    <citation type="submission" date="2018-06" db="EMBL/GenBank/DDBJ databases">
        <authorList>
            <consortium name="Pathogen Informatics"/>
            <person name="Doyle S."/>
        </authorList>
    </citation>
    <scope>NUCLEOTIDE SEQUENCE [LARGE SCALE GENOMIC DNA]</scope>
    <source>
        <strain evidence="8 9">NCTC13291</strain>
    </source>
</reference>
<evidence type="ECO:0000256" key="1">
    <source>
        <dbReference type="ARBA" id="ARBA00005230"/>
    </source>
</evidence>
<dbReference type="RefSeq" id="WP_026033598.1">
    <property type="nucleotide sequence ID" value="NZ_AP031465.1"/>
</dbReference>
<dbReference type="Pfam" id="PF01845">
    <property type="entry name" value="CcdB"/>
    <property type="match status" value="1"/>
</dbReference>
<accession>A0A379PMM5</accession>
<dbReference type="EMBL" id="UGVN01000003">
    <property type="protein sequence ID" value="SUE95603.1"/>
    <property type="molecule type" value="Genomic_DNA"/>
</dbReference>
<keyword evidence="4" id="KW-0805">Transcription regulation</keyword>
<evidence type="ECO:0000256" key="4">
    <source>
        <dbReference type="ARBA" id="ARBA00023015"/>
    </source>
</evidence>
<keyword evidence="5" id="KW-0804">Transcription</keyword>
<name>A0A379PMM5_9PROT</name>
<sequence>MPRLDIHPMPGRGVGYVVDVQASLLSHLATRVVVPLLPEEKAPPPISELNPVFEIMGVRHVLVTQALSAVTCRELKRPVASLEAERDSITRALDLLLIGF</sequence>
<dbReference type="InterPro" id="IPR011067">
    <property type="entry name" value="Plasmid_toxin/cell-grow_inhib"/>
</dbReference>
<organism evidence="8 9">
    <name type="scientific">Roseomonas mucosa</name>
    <dbReference type="NCBI Taxonomy" id="207340"/>
    <lineage>
        <taxon>Bacteria</taxon>
        <taxon>Pseudomonadati</taxon>
        <taxon>Pseudomonadota</taxon>
        <taxon>Alphaproteobacteria</taxon>
        <taxon>Acetobacterales</taxon>
        <taxon>Roseomonadaceae</taxon>
        <taxon>Roseomonas</taxon>
    </lineage>
</organism>
<protein>
    <recommendedName>
        <fullName evidence="2">Toxin CcdB</fullName>
    </recommendedName>
    <alternativeName>
        <fullName evidence="7">Cytotoxic protein CcdB</fullName>
    </alternativeName>
    <alternativeName>
        <fullName evidence="6">Protein LetD</fullName>
    </alternativeName>
</protein>
<comment type="similarity">
    <text evidence="1">Belongs to the CcdB toxin family.</text>
</comment>
<dbReference type="GO" id="GO:0008657">
    <property type="term" value="F:DNA topoisomerase type II (double strand cut, ATP-hydrolyzing) inhibitor activity"/>
    <property type="evidence" value="ECO:0007669"/>
    <property type="project" value="InterPro"/>
</dbReference>
<proteinExistence type="inferred from homology"/>
<dbReference type="Gene3D" id="2.30.30.110">
    <property type="match status" value="1"/>
</dbReference>
<evidence type="ECO:0000256" key="5">
    <source>
        <dbReference type="ARBA" id="ARBA00023163"/>
    </source>
</evidence>
<dbReference type="AlphaFoldDB" id="A0A379PMM5"/>
<evidence type="ECO:0000256" key="7">
    <source>
        <dbReference type="ARBA" id="ARBA00033135"/>
    </source>
</evidence>
<evidence type="ECO:0000256" key="3">
    <source>
        <dbReference type="ARBA" id="ARBA00022491"/>
    </source>
</evidence>
<keyword evidence="3" id="KW-0678">Repressor</keyword>